<comment type="caution">
    <text evidence="1">The sequence shown here is derived from an EMBL/GenBank/DDBJ whole genome shotgun (WGS) entry which is preliminary data.</text>
</comment>
<keyword evidence="2" id="KW-1185">Reference proteome</keyword>
<dbReference type="EMBL" id="WBMS02000016">
    <property type="protein sequence ID" value="MWA02981.1"/>
    <property type="molecule type" value="Genomic_DNA"/>
</dbReference>
<evidence type="ECO:0000313" key="1">
    <source>
        <dbReference type="EMBL" id="MWA02981.1"/>
    </source>
</evidence>
<name>A0A6I4MGX9_9ACTN</name>
<proteinExistence type="predicted"/>
<reference evidence="1" key="1">
    <citation type="submission" date="2019-12" db="EMBL/GenBank/DDBJ databases">
        <title>Actinomadura physcomitrii sp. nov., a novel actinomycete isolated from moss [Physcomitrium sphaericum (Ludw) Fuernr].</title>
        <authorList>
            <person name="Zhuang X."/>
        </authorList>
    </citation>
    <scope>NUCLEOTIDE SEQUENCE [LARGE SCALE GENOMIC DNA]</scope>
    <source>
        <strain evidence="1">LD22</strain>
    </source>
</reference>
<evidence type="ECO:0000313" key="2">
    <source>
        <dbReference type="Proteomes" id="UP000462055"/>
    </source>
</evidence>
<protein>
    <submittedName>
        <fullName evidence="1">Uncharacterized protein</fullName>
    </submittedName>
</protein>
<organism evidence="1 2">
    <name type="scientific">Actinomadura physcomitrii</name>
    <dbReference type="NCBI Taxonomy" id="2650748"/>
    <lineage>
        <taxon>Bacteria</taxon>
        <taxon>Bacillati</taxon>
        <taxon>Actinomycetota</taxon>
        <taxon>Actinomycetes</taxon>
        <taxon>Streptosporangiales</taxon>
        <taxon>Thermomonosporaceae</taxon>
        <taxon>Actinomadura</taxon>
    </lineage>
</organism>
<dbReference type="Proteomes" id="UP000462055">
    <property type="component" value="Unassembled WGS sequence"/>
</dbReference>
<dbReference type="RefSeq" id="WP_151595613.1">
    <property type="nucleotide sequence ID" value="NZ_WBMS02000016.1"/>
</dbReference>
<gene>
    <name evidence="1" type="ORF">F8568_021900</name>
</gene>
<accession>A0A6I4MGX9</accession>
<sequence length="368" mass="40699">MPEPDDVLTEGAAIRLAGDNVIGRETVGASVMLGDAATVIIADPLDGLDVSGVWNGSRFHLHGPLVGDVGVRLFGHPPDSPKWSWTRSSDGRPVHLLTRLPEGCVYLGVGRPVQGGYADGCLTFAALTIEPELTLELLDRVRPPSELGTLPNLDWLARMTASPLEALAQFVEGWIPEIDQDLGDFVAAPWDVPEPLAVFYRLARRRPALLGVQNRLRSPRTWEERRDGLIAFGDENQGGFIWLFDPSQPDPEVWIDEDGDGVRREHQPMSGFLLQFALFEAMMNAPYKALHTALAVEHVDKLAAALTPVPWEPWRWPNDSTRFYVAPGVIATTMDQWHGNTSAWVGAVHRSVLRPLRQLGIPWEHFDG</sequence>
<dbReference type="AlphaFoldDB" id="A0A6I4MGX9"/>